<accession>A0A345JPV7</accession>
<dbReference type="AlphaFoldDB" id="A0A345JPV7"/>
<dbReference type="RefSeq" id="WP_071628640.1">
    <property type="nucleotide sequence ID" value="NZ_CP022375.1"/>
</dbReference>
<proteinExistence type="predicted"/>
<organism evidence="1 2">
    <name type="scientific">Francisella opportunistica</name>
    <dbReference type="NCBI Taxonomy" id="2016517"/>
    <lineage>
        <taxon>Bacteria</taxon>
        <taxon>Pseudomonadati</taxon>
        <taxon>Pseudomonadota</taxon>
        <taxon>Gammaproteobacteria</taxon>
        <taxon>Thiotrichales</taxon>
        <taxon>Francisellaceae</taxon>
        <taxon>Francisella</taxon>
    </lineage>
</organism>
<sequence>MKNITLTKLRKELKFKSREDLQADIEILFKQFPQVKKHYTMLYDSSGIDEVLEEAKQKIHKEFYGNAKYGCPRASIKDAKKIITDFKKLPVTDENIVELMLCYVDELLGFIRNYGVGYDTNYPDSCASMFESAIKIIQKNQLYYHYEDVLKKLLRKADDSYVEDIEFLYDDYFGENQQ</sequence>
<dbReference type="OrthoDB" id="1550996at2"/>
<keyword evidence="2" id="KW-1185">Reference proteome</keyword>
<dbReference type="InterPro" id="IPR046153">
    <property type="entry name" value="DUF6155"/>
</dbReference>
<dbReference type="Proteomes" id="UP000253862">
    <property type="component" value="Chromosome"/>
</dbReference>
<name>A0A345JPV7_9GAMM</name>
<evidence type="ECO:0000313" key="1">
    <source>
        <dbReference type="EMBL" id="AXH29353.1"/>
    </source>
</evidence>
<evidence type="ECO:0000313" key="2">
    <source>
        <dbReference type="Proteomes" id="UP000253862"/>
    </source>
</evidence>
<dbReference type="EMBL" id="CP022375">
    <property type="protein sequence ID" value="AXH29353.1"/>
    <property type="molecule type" value="Genomic_DNA"/>
</dbReference>
<protein>
    <submittedName>
        <fullName evidence="1">Uncharacterized protein</fullName>
    </submittedName>
</protein>
<gene>
    <name evidence="1" type="ORF">CGC43_01495</name>
</gene>
<dbReference type="Pfam" id="PF19652">
    <property type="entry name" value="DUF6155"/>
    <property type="match status" value="1"/>
</dbReference>
<dbReference type="KEGG" id="foo:CGC45_01475"/>
<reference evidence="1 2" key="1">
    <citation type="submission" date="2017-07" db="EMBL/GenBank/DDBJ databases">
        <title>Complete genome sequences and comparative analysis of the novel pathogen Francisella opportunistica.</title>
        <authorList>
            <person name="Dietrich E.A."/>
            <person name="Kingry L.C."/>
            <person name="Petersen J.M."/>
        </authorList>
    </citation>
    <scope>NUCLEOTIDE SEQUENCE [LARGE SCALE GENOMIC DNA]</scope>
    <source>
        <strain evidence="1 2">14-2155</strain>
    </source>
</reference>